<dbReference type="AlphaFoldDB" id="A0A4R8QA66"/>
<feature type="signal peptide" evidence="1">
    <location>
        <begin position="1"/>
        <end position="20"/>
    </location>
</feature>
<evidence type="ECO:0000313" key="2">
    <source>
        <dbReference type="EMBL" id="TDZ35557.1"/>
    </source>
</evidence>
<reference evidence="2 3" key="1">
    <citation type="submission" date="2018-11" db="EMBL/GenBank/DDBJ databases">
        <title>Genome sequence and assembly of Colletotrichum spinosum.</title>
        <authorList>
            <person name="Gan P."/>
            <person name="Shirasu K."/>
        </authorList>
    </citation>
    <scope>NUCLEOTIDE SEQUENCE [LARGE SCALE GENOMIC DNA]</scope>
    <source>
        <strain evidence="2 3">CBS 515.97</strain>
    </source>
</reference>
<sequence length="105" mass="10939">MLVSTAFVTILLTLTAGVSAVPKPQLFQGNPNDFGTYFCQTRSPDGKSGKQVPNDNFCKAAGGAVLASPGFCCIRNNNAKVVGALQNGCRDNSLVLSQNSVKCSP</sequence>
<evidence type="ECO:0000313" key="3">
    <source>
        <dbReference type="Proteomes" id="UP000295083"/>
    </source>
</evidence>
<proteinExistence type="predicted"/>
<feature type="chain" id="PRO_5020951530" evidence="1">
    <location>
        <begin position="21"/>
        <end position="105"/>
    </location>
</feature>
<accession>A0A4R8QA66</accession>
<keyword evidence="1" id="KW-0732">Signal</keyword>
<evidence type="ECO:0000256" key="1">
    <source>
        <dbReference type="SAM" id="SignalP"/>
    </source>
</evidence>
<name>A0A4R8QA66_9PEZI</name>
<dbReference type="Proteomes" id="UP000295083">
    <property type="component" value="Unassembled WGS sequence"/>
</dbReference>
<gene>
    <name evidence="2" type="ORF">C8035_v009700</name>
</gene>
<keyword evidence="3" id="KW-1185">Reference proteome</keyword>
<dbReference type="EMBL" id="QAPG01000039">
    <property type="protein sequence ID" value="TDZ35557.1"/>
    <property type="molecule type" value="Genomic_DNA"/>
</dbReference>
<organism evidence="2 3">
    <name type="scientific">Colletotrichum spinosum</name>
    <dbReference type="NCBI Taxonomy" id="1347390"/>
    <lineage>
        <taxon>Eukaryota</taxon>
        <taxon>Fungi</taxon>
        <taxon>Dikarya</taxon>
        <taxon>Ascomycota</taxon>
        <taxon>Pezizomycotina</taxon>
        <taxon>Sordariomycetes</taxon>
        <taxon>Hypocreomycetidae</taxon>
        <taxon>Glomerellales</taxon>
        <taxon>Glomerellaceae</taxon>
        <taxon>Colletotrichum</taxon>
        <taxon>Colletotrichum orbiculare species complex</taxon>
    </lineage>
</organism>
<protein>
    <submittedName>
        <fullName evidence="2">Uncharacterized protein</fullName>
    </submittedName>
</protein>
<comment type="caution">
    <text evidence="2">The sequence shown here is derived from an EMBL/GenBank/DDBJ whole genome shotgun (WGS) entry which is preliminary data.</text>
</comment>